<feature type="transmembrane region" description="Helical" evidence="7">
    <location>
        <begin position="40"/>
        <end position="62"/>
    </location>
</feature>
<feature type="region of interest" description="Disordered" evidence="6">
    <location>
        <begin position="220"/>
        <end position="254"/>
    </location>
</feature>
<dbReference type="InterPro" id="IPR036259">
    <property type="entry name" value="MFS_trans_sf"/>
</dbReference>
<proteinExistence type="predicted"/>
<keyword evidence="4 7" id="KW-1133">Transmembrane helix</keyword>
<evidence type="ECO:0000259" key="8">
    <source>
        <dbReference type="PROSITE" id="PS50850"/>
    </source>
</evidence>
<dbReference type="Proteomes" id="UP000002035">
    <property type="component" value="Unassembled WGS sequence"/>
</dbReference>
<feature type="transmembrane region" description="Helical" evidence="7">
    <location>
        <begin position="74"/>
        <end position="93"/>
    </location>
</feature>
<gene>
    <name evidence="9" type="ORF">MCYG_05801</name>
</gene>
<feature type="transmembrane region" description="Helical" evidence="7">
    <location>
        <begin position="323"/>
        <end position="343"/>
    </location>
</feature>
<dbReference type="EMBL" id="DS995705">
    <property type="protein sequence ID" value="EEQ32982.1"/>
    <property type="molecule type" value="Genomic_DNA"/>
</dbReference>
<keyword evidence="2" id="KW-0813">Transport</keyword>
<evidence type="ECO:0000256" key="1">
    <source>
        <dbReference type="ARBA" id="ARBA00004141"/>
    </source>
</evidence>
<dbReference type="Gene3D" id="1.20.1250.20">
    <property type="entry name" value="MFS general substrate transporter like domains"/>
    <property type="match status" value="1"/>
</dbReference>
<dbReference type="eggNOG" id="KOG2615">
    <property type="taxonomic scope" value="Eukaryota"/>
</dbReference>
<keyword evidence="3 7" id="KW-0812">Transmembrane</keyword>
<feature type="transmembrane region" description="Helical" evidence="7">
    <location>
        <begin position="384"/>
        <end position="408"/>
    </location>
</feature>
<feature type="transmembrane region" description="Helical" evidence="7">
    <location>
        <begin position="176"/>
        <end position="198"/>
    </location>
</feature>
<dbReference type="HOGENOM" id="CLU_001265_54_5_1"/>
<feature type="transmembrane region" description="Helical" evidence="7">
    <location>
        <begin position="99"/>
        <end position="123"/>
    </location>
</feature>
<evidence type="ECO:0000256" key="6">
    <source>
        <dbReference type="SAM" id="MobiDB-lite"/>
    </source>
</evidence>
<evidence type="ECO:0000313" key="9">
    <source>
        <dbReference type="EMBL" id="EEQ32982.1"/>
    </source>
</evidence>
<feature type="transmembrane region" description="Helical" evidence="7">
    <location>
        <begin position="355"/>
        <end position="378"/>
    </location>
</feature>
<protein>
    <recommendedName>
        <fullName evidence="8">Major facilitator superfamily (MFS) profile domain-containing protein</fullName>
    </recommendedName>
</protein>
<feature type="transmembrane region" description="Helical" evidence="7">
    <location>
        <begin position="455"/>
        <end position="475"/>
    </location>
</feature>
<dbReference type="VEuPathDB" id="FungiDB:MCYG_05801"/>
<accession>C5FSX9</accession>
<keyword evidence="5 7" id="KW-0472">Membrane</keyword>
<dbReference type="PROSITE" id="PS50850">
    <property type="entry name" value="MFS"/>
    <property type="match status" value="1"/>
</dbReference>
<evidence type="ECO:0000256" key="7">
    <source>
        <dbReference type="SAM" id="Phobius"/>
    </source>
</evidence>
<feature type="region of interest" description="Disordered" evidence="6">
    <location>
        <begin position="523"/>
        <end position="543"/>
    </location>
</feature>
<dbReference type="PANTHER" id="PTHR23504:SF8">
    <property type="entry name" value="TRANSPORTER, PUTATIVE (AFU_ORTHOLOGUE AFUA_1G03730)-RELATED"/>
    <property type="match status" value="1"/>
</dbReference>
<dbReference type="SUPFAM" id="SSF103473">
    <property type="entry name" value="MFS general substrate transporter"/>
    <property type="match status" value="1"/>
</dbReference>
<dbReference type="RefSeq" id="XP_002845932.1">
    <property type="nucleotide sequence ID" value="XM_002845886.1"/>
</dbReference>
<dbReference type="GeneID" id="9224232"/>
<comment type="subcellular location">
    <subcellularLocation>
        <location evidence="1">Membrane</location>
        <topology evidence="1">Multi-pass membrane protein</topology>
    </subcellularLocation>
</comment>
<dbReference type="InterPro" id="IPR011701">
    <property type="entry name" value="MFS"/>
</dbReference>
<feature type="domain" description="Major facilitator superfamily (MFS) profile" evidence="8">
    <location>
        <begin position="1"/>
        <end position="479"/>
    </location>
</feature>
<feature type="transmembrane region" description="Helical" evidence="7">
    <location>
        <begin position="415"/>
        <end position="435"/>
    </location>
</feature>
<dbReference type="OrthoDB" id="10262656at2759"/>
<evidence type="ECO:0000256" key="5">
    <source>
        <dbReference type="ARBA" id="ARBA00023136"/>
    </source>
</evidence>
<reference evidence="10" key="1">
    <citation type="journal article" date="2012" name="MBio">
        <title>Comparative genome analysis of Trichophyton rubrum and related dermatophytes reveals candidate genes involved in infection.</title>
        <authorList>
            <person name="Martinez D.A."/>
            <person name="Oliver B.G."/>
            <person name="Graeser Y."/>
            <person name="Goldberg J.M."/>
            <person name="Li W."/>
            <person name="Martinez-Rossi N.M."/>
            <person name="Monod M."/>
            <person name="Shelest E."/>
            <person name="Barton R.C."/>
            <person name="Birch E."/>
            <person name="Brakhage A.A."/>
            <person name="Chen Z."/>
            <person name="Gurr S.J."/>
            <person name="Heiman D."/>
            <person name="Heitman J."/>
            <person name="Kosti I."/>
            <person name="Rossi A."/>
            <person name="Saif S."/>
            <person name="Samalova M."/>
            <person name="Saunders C.W."/>
            <person name="Shea T."/>
            <person name="Summerbell R.C."/>
            <person name="Xu J."/>
            <person name="Young S."/>
            <person name="Zeng Q."/>
            <person name="Birren B.W."/>
            <person name="Cuomo C.A."/>
            <person name="White T.C."/>
        </authorList>
    </citation>
    <scope>NUCLEOTIDE SEQUENCE [LARGE SCALE GENOMIC DNA]</scope>
    <source>
        <strain evidence="10">ATCC MYA-4605 / CBS 113480</strain>
    </source>
</reference>
<dbReference type="GO" id="GO:0016020">
    <property type="term" value="C:membrane"/>
    <property type="evidence" value="ECO:0007669"/>
    <property type="project" value="UniProtKB-SubCell"/>
</dbReference>
<name>C5FSX9_ARTOC</name>
<sequence>MAKTTPKLPVQQFMILVVFTSVFPYLPEMVRTFGVVEKDVAKWVGVLSAVFAFCQCITAVPWGNLSDRIGRKPVILTCLSITMFFTIIFGVSNSLPMAMLARACLGFSSGNVGIIRTVVAELVPERELQPRAFSLMPLVWTIGSIFGPAFGGALVNPVKKYPEMFRDSHFFKAYPFALPNLLSAIFFIVGIVTGFLFLKNSRDYGLVLGEMLTSTCCGCERKPKKHHGQEDNESTPLLGENRTPVPAADKEEKKPNTTVKWSEVLTFQSVVILSIYASLGLHSVAFDSVLPVFLNHPRQDLVNDPDVKLPFKFSSGFGIDSQAIGILFTLNGIVGMVVQFFVFPPTAKRFGVLRCFKVTALMFPILYFLTPFLALFPTDGARQFATVVLMAIKLSAVVFAFPSSIILLTNSAPSVRVLGTLNGVATSVSAIGRAIGPAALGEIFSIGVKAGYMIIPWWTLAFIAAISALPAFWIIETDGFVDNDENENNEGTDAVANDAEQNSPPLLEVGNIRQENIAATIQTSNLDGKTADGKAIPPTSSSP</sequence>
<dbReference type="PANTHER" id="PTHR23504">
    <property type="entry name" value="MAJOR FACILITATOR SUPERFAMILY DOMAIN-CONTAINING PROTEIN 10"/>
    <property type="match status" value="1"/>
</dbReference>
<dbReference type="OMA" id="PWKELQP"/>
<feature type="transmembrane region" description="Helical" evidence="7">
    <location>
        <begin position="264"/>
        <end position="285"/>
    </location>
</feature>
<feature type="region of interest" description="Disordered" evidence="6">
    <location>
        <begin position="483"/>
        <end position="505"/>
    </location>
</feature>
<dbReference type="InterPro" id="IPR020846">
    <property type="entry name" value="MFS_dom"/>
</dbReference>
<keyword evidence="10" id="KW-1185">Reference proteome</keyword>
<evidence type="ECO:0000313" key="10">
    <source>
        <dbReference type="Proteomes" id="UP000002035"/>
    </source>
</evidence>
<dbReference type="AlphaFoldDB" id="C5FSX9"/>
<dbReference type="GO" id="GO:0022857">
    <property type="term" value="F:transmembrane transporter activity"/>
    <property type="evidence" value="ECO:0007669"/>
    <property type="project" value="InterPro"/>
</dbReference>
<evidence type="ECO:0000256" key="2">
    <source>
        <dbReference type="ARBA" id="ARBA00022448"/>
    </source>
</evidence>
<evidence type="ECO:0000256" key="3">
    <source>
        <dbReference type="ARBA" id="ARBA00022692"/>
    </source>
</evidence>
<evidence type="ECO:0000256" key="4">
    <source>
        <dbReference type="ARBA" id="ARBA00022989"/>
    </source>
</evidence>
<feature type="transmembrane region" description="Helical" evidence="7">
    <location>
        <begin position="135"/>
        <end position="156"/>
    </location>
</feature>
<dbReference type="Pfam" id="PF07690">
    <property type="entry name" value="MFS_1"/>
    <property type="match status" value="2"/>
</dbReference>
<organism evidence="9 10">
    <name type="scientific">Arthroderma otae (strain ATCC MYA-4605 / CBS 113480)</name>
    <name type="common">Microsporum canis</name>
    <dbReference type="NCBI Taxonomy" id="554155"/>
    <lineage>
        <taxon>Eukaryota</taxon>
        <taxon>Fungi</taxon>
        <taxon>Dikarya</taxon>
        <taxon>Ascomycota</taxon>
        <taxon>Pezizomycotina</taxon>
        <taxon>Eurotiomycetes</taxon>
        <taxon>Eurotiomycetidae</taxon>
        <taxon>Onygenales</taxon>
        <taxon>Arthrodermataceae</taxon>
        <taxon>Microsporum</taxon>
    </lineage>
</organism>
<dbReference type="CDD" id="cd17330">
    <property type="entry name" value="MFS_SLC46_TetA_like"/>
    <property type="match status" value="1"/>
</dbReference>